<dbReference type="Pfam" id="PF06941">
    <property type="entry name" value="NT5C"/>
    <property type="match status" value="1"/>
</dbReference>
<gene>
    <name evidence="2" type="ORF">LQ318_13665</name>
</gene>
<protein>
    <submittedName>
        <fullName evidence="2">Uncharacterized protein</fullName>
    </submittedName>
</protein>
<dbReference type="SFLD" id="SFLDS00003">
    <property type="entry name" value="Haloacid_Dehalogenase"/>
    <property type="match status" value="1"/>
</dbReference>
<dbReference type="PANTHER" id="PTHR16504:SF4">
    <property type="entry name" value="5'(3')-DEOXYRIBONUCLEOTIDASE"/>
    <property type="match status" value="1"/>
</dbReference>
<comment type="caution">
    <text evidence="2">The sequence shown here is derived from an EMBL/GenBank/DDBJ whole genome shotgun (WGS) entry which is preliminary data.</text>
</comment>
<dbReference type="Gene3D" id="3.40.50.1000">
    <property type="entry name" value="HAD superfamily/HAD-like"/>
    <property type="match status" value="1"/>
</dbReference>
<evidence type="ECO:0000256" key="1">
    <source>
        <dbReference type="ARBA" id="ARBA00009589"/>
    </source>
</evidence>
<reference evidence="2 3" key="1">
    <citation type="submission" date="2021-11" db="EMBL/GenBank/DDBJ databases">
        <title>Aliifidinibius sp. nov., a new bacterium isolated from saline soil.</title>
        <authorList>
            <person name="Galisteo C."/>
            <person name="De La Haba R."/>
            <person name="Sanchez-Porro C."/>
            <person name="Ventosa A."/>
        </authorList>
    </citation>
    <scope>NUCLEOTIDE SEQUENCE [LARGE SCALE GENOMIC DNA]</scope>
    <source>
        <strain evidence="2 3">KACC 190600</strain>
    </source>
</reference>
<organism evidence="2 3">
    <name type="scientific">Fodinibius salicampi</name>
    <dbReference type="NCBI Taxonomy" id="1920655"/>
    <lineage>
        <taxon>Bacteria</taxon>
        <taxon>Pseudomonadati</taxon>
        <taxon>Balneolota</taxon>
        <taxon>Balneolia</taxon>
        <taxon>Balneolales</taxon>
        <taxon>Balneolaceae</taxon>
        <taxon>Fodinibius</taxon>
    </lineage>
</organism>
<keyword evidence="3" id="KW-1185">Reference proteome</keyword>
<evidence type="ECO:0000313" key="3">
    <source>
        <dbReference type="Proteomes" id="UP001207337"/>
    </source>
</evidence>
<sequence length="145" mass="17087">MSIVYVDMDNVLVDFPWGIDQLSEELRQKYEGDFDEVPDFFRDLPPVDGAIEGFRTLQEHFDTYILSTAPWNNPSAWTDKHLWVKKHLPKTGHKRLILSHHKNLNYGDYLIDDRKANGVVNFRGEHIHFESPEFPDWDSVLDYLL</sequence>
<dbReference type="SUPFAM" id="SSF56784">
    <property type="entry name" value="HAD-like"/>
    <property type="match status" value="1"/>
</dbReference>
<dbReference type="InterPro" id="IPR036412">
    <property type="entry name" value="HAD-like_sf"/>
</dbReference>
<dbReference type="Proteomes" id="UP001207337">
    <property type="component" value="Unassembled WGS sequence"/>
</dbReference>
<accession>A0ABT3Q1H5</accession>
<dbReference type="SFLD" id="SFLDG01145">
    <property type="entry name" value="C1.2.1"/>
    <property type="match status" value="1"/>
</dbReference>
<evidence type="ECO:0000313" key="2">
    <source>
        <dbReference type="EMBL" id="MCW9713953.1"/>
    </source>
</evidence>
<name>A0ABT3Q1H5_9BACT</name>
<dbReference type="PANTHER" id="PTHR16504">
    <property type="entry name" value="5'(3')-DEOXYRIBONUCLEOTIDASE"/>
    <property type="match status" value="1"/>
</dbReference>
<proteinExistence type="inferred from homology"/>
<dbReference type="EMBL" id="JAJNDC010000004">
    <property type="protein sequence ID" value="MCW9713953.1"/>
    <property type="molecule type" value="Genomic_DNA"/>
</dbReference>
<dbReference type="SFLD" id="SFLDG01126">
    <property type="entry name" value="C1.2:_Nucleotidase_Like"/>
    <property type="match status" value="1"/>
</dbReference>
<comment type="similarity">
    <text evidence="1">Belongs to the 5'(3')-deoxyribonucleotidase family.</text>
</comment>
<dbReference type="InterPro" id="IPR023214">
    <property type="entry name" value="HAD_sf"/>
</dbReference>
<dbReference type="InterPro" id="IPR010708">
    <property type="entry name" value="5'(3')-deoxyribonucleotidase"/>
</dbReference>
<dbReference type="RefSeq" id="WP_265791005.1">
    <property type="nucleotide sequence ID" value="NZ_BAABRS010000004.1"/>
</dbReference>